<dbReference type="Pfam" id="PF00651">
    <property type="entry name" value="BTB"/>
    <property type="match status" value="1"/>
</dbReference>
<sequence length="166" mass="18967">LNGIWLWNDRENADFEIDCADQKTKVHKAILLAHSEVLAKTCGNRCFEEAVSGVLQLKANPYKGNLDNLGDGDDPEIVEEMIRCFYHLELSREARVNSPRELEVVHIELSLVYLARVYVLAEKYSIEGLKATVICDFRNSLTRNVFHPELVETYLIIYRKTVEPAG</sequence>
<reference evidence="2" key="2">
    <citation type="submission" date="2021-08" db="EMBL/GenBank/DDBJ databases">
        <authorList>
            <person name="Gostincar C."/>
            <person name="Sun X."/>
            <person name="Song Z."/>
            <person name="Gunde-Cimerman N."/>
        </authorList>
    </citation>
    <scope>NUCLEOTIDE SEQUENCE</scope>
    <source>
        <strain evidence="2">EXF-9298</strain>
    </source>
</reference>
<evidence type="ECO:0000313" key="2">
    <source>
        <dbReference type="EMBL" id="KAG9985167.1"/>
    </source>
</evidence>
<evidence type="ECO:0000259" key="1">
    <source>
        <dbReference type="Pfam" id="PF00651"/>
    </source>
</evidence>
<dbReference type="PANTHER" id="PTHR47843:SF5">
    <property type="entry name" value="BTB_POZ DOMAIN PROTEIN"/>
    <property type="match status" value="1"/>
</dbReference>
<dbReference type="InterPro" id="IPR000210">
    <property type="entry name" value="BTB/POZ_dom"/>
</dbReference>
<organism evidence="2 3">
    <name type="scientific">Aureobasidium melanogenum</name>
    <name type="common">Aureobasidium pullulans var. melanogenum</name>
    <dbReference type="NCBI Taxonomy" id="46634"/>
    <lineage>
        <taxon>Eukaryota</taxon>
        <taxon>Fungi</taxon>
        <taxon>Dikarya</taxon>
        <taxon>Ascomycota</taxon>
        <taxon>Pezizomycotina</taxon>
        <taxon>Dothideomycetes</taxon>
        <taxon>Dothideomycetidae</taxon>
        <taxon>Dothideales</taxon>
        <taxon>Saccotheciaceae</taxon>
        <taxon>Aureobasidium</taxon>
    </lineage>
</organism>
<dbReference type="AlphaFoldDB" id="A0A9P8FXQ9"/>
<accession>A0A9P8FXQ9</accession>
<proteinExistence type="predicted"/>
<feature type="non-terminal residue" evidence="2">
    <location>
        <position position="166"/>
    </location>
</feature>
<dbReference type="Proteomes" id="UP000729357">
    <property type="component" value="Unassembled WGS sequence"/>
</dbReference>
<protein>
    <recommendedName>
        <fullName evidence="1">BTB domain-containing protein</fullName>
    </recommendedName>
</protein>
<evidence type="ECO:0000313" key="3">
    <source>
        <dbReference type="Proteomes" id="UP000729357"/>
    </source>
</evidence>
<dbReference type="InterPro" id="IPR011333">
    <property type="entry name" value="SKP1/BTB/POZ_sf"/>
</dbReference>
<gene>
    <name evidence="2" type="ORF">KCU98_g4900</name>
</gene>
<dbReference type="CDD" id="cd18186">
    <property type="entry name" value="BTB_POZ_ZBTB_KLHL-like"/>
    <property type="match status" value="1"/>
</dbReference>
<feature type="domain" description="BTB" evidence="1">
    <location>
        <begin position="10"/>
        <end position="48"/>
    </location>
</feature>
<feature type="non-terminal residue" evidence="2">
    <location>
        <position position="1"/>
    </location>
</feature>
<keyword evidence="3" id="KW-1185">Reference proteome</keyword>
<name>A0A9P8FXQ9_AURME</name>
<reference evidence="2" key="1">
    <citation type="journal article" date="2021" name="J Fungi (Basel)">
        <title>Virulence traits and population genomics of the black yeast Aureobasidium melanogenum.</title>
        <authorList>
            <person name="Cernosa A."/>
            <person name="Sun X."/>
            <person name="Gostincar C."/>
            <person name="Fang C."/>
            <person name="Gunde-Cimerman N."/>
            <person name="Song Z."/>
        </authorList>
    </citation>
    <scope>NUCLEOTIDE SEQUENCE</scope>
    <source>
        <strain evidence="2">EXF-9298</strain>
    </source>
</reference>
<comment type="caution">
    <text evidence="2">The sequence shown here is derived from an EMBL/GenBank/DDBJ whole genome shotgun (WGS) entry which is preliminary data.</text>
</comment>
<dbReference type="EMBL" id="JAHFXS010000418">
    <property type="protein sequence ID" value="KAG9985167.1"/>
    <property type="molecule type" value="Genomic_DNA"/>
</dbReference>
<dbReference type="SUPFAM" id="SSF54695">
    <property type="entry name" value="POZ domain"/>
    <property type="match status" value="1"/>
</dbReference>
<dbReference type="PANTHER" id="PTHR47843">
    <property type="entry name" value="BTB DOMAIN-CONTAINING PROTEIN-RELATED"/>
    <property type="match status" value="1"/>
</dbReference>
<dbReference type="Gene3D" id="3.30.710.10">
    <property type="entry name" value="Potassium Channel Kv1.1, Chain A"/>
    <property type="match status" value="1"/>
</dbReference>